<comment type="caution">
    <text evidence="3">The sequence shown here is derived from an EMBL/GenBank/DDBJ whole genome shotgun (WGS) entry which is preliminary data.</text>
</comment>
<gene>
    <name evidence="3" type="ORF">A2227_03390</name>
</gene>
<reference evidence="3 4" key="1">
    <citation type="journal article" date="2016" name="Nat. Commun.">
        <title>Thousands of microbial genomes shed light on interconnected biogeochemical processes in an aquifer system.</title>
        <authorList>
            <person name="Anantharaman K."/>
            <person name="Brown C.T."/>
            <person name="Hug L.A."/>
            <person name="Sharon I."/>
            <person name="Castelle C.J."/>
            <person name="Probst A.J."/>
            <person name="Thomas B.C."/>
            <person name="Singh A."/>
            <person name="Wilkins M.J."/>
            <person name="Karaoz U."/>
            <person name="Brodie E.L."/>
            <person name="Williams K.H."/>
            <person name="Hubbard S.S."/>
            <person name="Banfield J.F."/>
        </authorList>
    </citation>
    <scope>NUCLEOTIDE SEQUENCE [LARGE SCALE GENOMIC DNA]</scope>
</reference>
<sequence>MKPFKMNDGYGTSVAIALVAFVIAAGALYFAIDANSTAWTSRGGESVNLDQLADLGSAIMTETELENKITAAVEKKIIESMDDEEYGRTASVPESDKTFVPKGRFAADPPAIVPEADNTGAVFGLAPTIRLTDASGEGVLSKAWLAVYNGITYHRIAARGLAAPVGTDYYEGWLVRNPDTLDMFSVGKMKYDPGAADATLSVRVTGDQEAYRTVYVTLEKDDGDPMPGKVVLKGTFWPETDLAVTDKMIESYKANEANKAGFSTSSVPKADNSTQSLLEAMLKGGSNNDSSAAGNSDPLASLMQLLQGSKK</sequence>
<evidence type="ECO:0000256" key="1">
    <source>
        <dbReference type="SAM" id="MobiDB-lite"/>
    </source>
</evidence>
<accession>A0A1F5SIL9</accession>
<keyword evidence="2" id="KW-0472">Membrane</keyword>
<evidence type="ECO:0000313" key="4">
    <source>
        <dbReference type="Proteomes" id="UP000178367"/>
    </source>
</evidence>
<keyword evidence="2" id="KW-1133">Transmembrane helix</keyword>
<name>A0A1F5SIL9_9BACT</name>
<feature type="region of interest" description="Disordered" evidence="1">
    <location>
        <begin position="282"/>
        <end position="311"/>
    </location>
</feature>
<dbReference type="Proteomes" id="UP000178367">
    <property type="component" value="Unassembled WGS sequence"/>
</dbReference>
<dbReference type="EMBL" id="MFGB01000016">
    <property type="protein sequence ID" value="OGF26303.1"/>
    <property type="molecule type" value="Genomic_DNA"/>
</dbReference>
<feature type="compositionally biased region" description="Low complexity" evidence="1">
    <location>
        <begin position="284"/>
        <end position="297"/>
    </location>
</feature>
<proteinExistence type="predicted"/>
<evidence type="ECO:0000256" key="2">
    <source>
        <dbReference type="SAM" id="Phobius"/>
    </source>
</evidence>
<feature type="transmembrane region" description="Helical" evidence="2">
    <location>
        <begin position="12"/>
        <end position="32"/>
    </location>
</feature>
<evidence type="ECO:0000313" key="3">
    <source>
        <dbReference type="EMBL" id="OGF26303.1"/>
    </source>
</evidence>
<dbReference type="AlphaFoldDB" id="A0A1F5SIL9"/>
<keyword evidence="2" id="KW-0812">Transmembrane</keyword>
<organism evidence="3 4">
    <name type="scientific">Candidatus Falkowbacteria bacterium RIFOXYA2_FULL_47_19</name>
    <dbReference type="NCBI Taxonomy" id="1797994"/>
    <lineage>
        <taxon>Bacteria</taxon>
        <taxon>Candidatus Falkowiibacteriota</taxon>
    </lineage>
</organism>
<protein>
    <submittedName>
        <fullName evidence="3">Uncharacterized protein</fullName>
    </submittedName>
</protein>